<dbReference type="Proteomes" id="UP000825179">
    <property type="component" value="Chromosome"/>
</dbReference>
<keyword evidence="5" id="KW-1185">Reference proteome</keyword>
<evidence type="ECO:0000256" key="1">
    <source>
        <dbReference type="SAM" id="MobiDB-lite"/>
    </source>
</evidence>
<evidence type="ECO:0000313" key="2">
    <source>
        <dbReference type="EMBL" id="EGL82746.1"/>
    </source>
</evidence>
<evidence type="ECO:0000313" key="5">
    <source>
        <dbReference type="Proteomes" id="UP000825179"/>
    </source>
</evidence>
<dbReference type="Proteomes" id="UP000010716">
    <property type="component" value="Unassembled WGS sequence"/>
</dbReference>
<reference evidence="2 4" key="1">
    <citation type="journal article" date="2011" name="J. Bacteriol.">
        <title>Draft genome sequence of the thermoalkaliphilic Caldalkalibacillus thermarum strain TA2.A1.</title>
        <authorList>
            <person name="Kalamorz F."/>
            <person name="Keis S."/>
            <person name="McMillan D.G."/>
            <person name="Olsson K."/>
            <person name="Stanton J.A."/>
            <person name="Stockwell P."/>
            <person name="Black M.A."/>
            <person name="Klingeman D.M."/>
            <person name="Land M.L."/>
            <person name="Han C.S."/>
            <person name="Martin S.L."/>
            <person name="Becher S.A."/>
            <person name="Peddie C.J."/>
            <person name="Morgan H.W."/>
            <person name="Matthies D."/>
            <person name="Preiss L."/>
            <person name="Meier T."/>
            <person name="Brown S.D."/>
            <person name="Cook G.M."/>
        </authorList>
    </citation>
    <scope>NUCLEOTIDE SEQUENCE [LARGE SCALE GENOMIC DNA]</scope>
    <source>
        <strain evidence="2 4">TA2.A1</strain>
    </source>
</reference>
<reference evidence="3" key="3">
    <citation type="submission" date="2021-08" db="EMBL/GenBank/DDBJ databases">
        <authorList>
            <person name="de Jong S."/>
            <person name="van den Broek M."/>
            <person name="Merkel A."/>
            <person name="de la Torre Cortes P."/>
            <person name="Kalamorz F."/>
            <person name="Cook G."/>
            <person name="van Loosdrecht M."/>
            <person name="McMillan D."/>
        </authorList>
    </citation>
    <scope>NUCLEOTIDE SEQUENCE</scope>
    <source>
        <strain evidence="3">TA2.A1</strain>
    </source>
</reference>
<feature type="compositionally biased region" description="Basic and acidic residues" evidence="1">
    <location>
        <begin position="16"/>
        <end position="30"/>
    </location>
</feature>
<dbReference type="RefSeq" id="WP_007504853.1">
    <property type="nucleotide sequence ID" value="NZ_AFCE01000140.1"/>
</dbReference>
<evidence type="ECO:0000313" key="3">
    <source>
        <dbReference type="EMBL" id="QZT32556.1"/>
    </source>
</evidence>
<name>F5L7F4_CALTT</name>
<evidence type="ECO:0000313" key="4">
    <source>
        <dbReference type="Proteomes" id="UP000010716"/>
    </source>
</evidence>
<sequence length="49" mass="5652">MPEKERRQDNQPPTPEVEHPQIKEFDHSTAHPENPTVTNGEMGQKPYQA</sequence>
<gene>
    <name evidence="2" type="ORF">CathTA2_1754</name>
    <name evidence="3" type="ORF">HUR95_09065</name>
</gene>
<proteinExistence type="predicted"/>
<dbReference type="EMBL" id="AFCE01000140">
    <property type="protein sequence ID" value="EGL82746.1"/>
    <property type="molecule type" value="Genomic_DNA"/>
</dbReference>
<reference evidence="3 5" key="2">
    <citation type="journal article" date="2020" name="Extremophiles">
        <title>Genomic analysis of Caldalkalibacillus thermarum TA2.A1 reveals aerobic alkaliphilic metabolism and evolutionary hallmarks linking alkaliphilic bacteria and plant life.</title>
        <authorList>
            <person name="de Jong S.I."/>
            <person name="van den Broek M.A."/>
            <person name="Merkel A.Y."/>
            <person name="de la Torre Cortes P."/>
            <person name="Kalamorz F."/>
            <person name="Cook G.M."/>
            <person name="van Loosdrecht M.C.M."/>
            <person name="McMillan D.G.G."/>
        </authorList>
    </citation>
    <scope>NUCLEOTIDE SEQUENCE [LARGE SCALE GENOMIC DNA]</scope>
    <source>
        <strain evidence="3 5">TA2.A1</strain>
    </source>
</reference>
<organism evidence="2 4">
    <name type="scientific">Caldalkalibacillus thermarum (strain TA2.A1)</name>
    <dbReference type="NCBI Taxonomy" id="986075"/>
    <lineage>
        <taxon>Bacteria</taxon>
        <taxon>Bacillati</taxon>
        <taxon>Bacillota</taxon>
        <taxon>Bacilli</taxon>
        <taxon>Bacillales</taxon>
        <taxon>Bacillaceae</taxon>
        <taxon>Caldalkalibacillus</taxon>
    </lineage>
</organism>
<feature type="region of interest" description="Disordered" evidence="1">
    <location>
        <begin position="1"/>
        <end position="49"/>
    </location>
</feature>
<dbReference type="AlphaFoldDB" id="F5L7F4"/>
<dbReference type="EMBL" id="CP082237">
    <property type="protein sequence ID" value="QZT32556.1"/>
    <property type="molecule type" value="Genomic_DNA"/>
</dbReference>
<dbReference type="KEGG" id="cthu:HUR95_09065"/>
<accession>F5L7F4</accession>
<protein>
    <submittedName>
        <fullName evidence="2">Uncharacterized protein</fullName>
    </submittedName>
</protein>